<accession>A0A4Q6XX07</accession>
<dbReference type="Proteomes" id="UP000292085">
    <property type="component" value="Unassembled WGS sequence"/>
</dbReference>
<dbReference type="OrthoDB" id="5997585at2"/>
<gene>
    <name evidence="4" type="ORF">EWE75_20120</name>
</gene>
<dbReference type="InterPro" id="IPR016181">
    <property type="entry name" value="Acyl_CoA_acyltransferase"/>
</dbReference>
<dbReference type="InterPro" id="IPR000182">
    <property type="entry name" value="GNAT_dom"/>
</dbReference>
<name>A0A4Q6XX07_9SPHN</name>
<reference evidence="4 5" key="1">
    <citation type="submission" date="2019-02" db="EMBL/GenBank/DDBJ databases">
        <authorList>
            <person name="Li Y."/>
        </authorList>
    </citation>
    <scope>NUCLEOTIDE SEQUENCE [LARGE SCALE GENOMIC DNA]</scope>
    <source>
        <strain evidence="4 5">3-7</strain>
    </source>
</reference>
<evidence type="ECO:0000256" key="2">
    <source>
        <dbReference type="ARBA" id="ARBA00023315"/>
    </source>
</evidence>
<dbReference type="EMBL" id="SGIS01000041">
    <property type="protein sequence ID" value="RZF61016.1"/>
    <property type="molecule type" value="Genomic_DNA"/>
</dbReference>
<dbReference type="Gene3D" id="3.40.630.30">
    <property type="match status" value="1"/>
</dbReference>
<protein>
    <submittedName>
        <fullName evidence="4">GNAT family N-acetyltransferase</fullName>
    </submittedName>
</protein>
<evidence type="ECO:0000313" key="5">
    <source>
        <dbReference type="Proteomes" id="UP000292085"/>
    </source>
</evidence>
<proteinExistence type="predicted"/>
<dbReference type="PANTHER" id="PTHR43877:SF1">
    <property type="entry name" value="ACETYLTRANSFERASE"/>
    <property type="match status" value="1"/>
</dbReference>
<evidence type="ECO:0000256" key="1">
    <source>
        <dbReference type="ARBA" id="ARBA00022679"/>
    </source>
</evidence>
<dbReference type="PANTHER" id="PTHR43877">
    <property type="entry name" value="AMINOALKYLPHOSPHONATE N-ACETYLTRANSFERASE-RELATED-RELATED"/>
    <property type="match status" value="1"/>
</dbReference>
<dbReference type="InterPro" id="IPR050832">
    <property type="entry name" value="Bact_Acetyltransf"/>
</dbReference>
<dbReference type="SUPFAM" id="SSF55729">
    <property type="entry name" value="Acyl-CoA N-acyltransferases (Nat)"/>
    <property type="match status" value="1"/>
</dbReference>
<evidence type="ECO:0000259" key="3">
    <source>
        <dbReference type="PROSITE" id="PS51186"/>
    </source>
</evidence>
<dbReference type="CDD" id="cd04301">
    <property type="entry name" value="NAT_SF"/>
    <property type="match status" value="1"/>
</dbReference>
<dbReference type="AlphaFoldDB" id="A0A4Q6XX07"/>
<comment type="caution">
    <text evidence="4">The sequence shown here is derived from an EMBL/GenBank/DDBJ whole genome shotgun (WGS) entry which is preliminary data.</text>
</comment>
<dbReference type="PROSITE" id="PS51186">
    <property type="entry name" value="GNAT"/>
    <property type="match status" value="1"/>
</dbReference>
<dbReference type="Pfam" id="PF00583">
    <property type="entry name" value="Acetyltransf_1"/>
    <property type="match status" value="1"/>
</dbReference>
<organism evidence="4 5">
    <name type="scientific">Sphingomonas populi</name>
    <dbReference type="NCBI Taxonomy" id="2484750"/>
    <lineage>
        <taxon>Bacteria</taxon>
        <taxon>Pseudomonadati</taxon>
        <taxon>Pseudomonadota</taxon>
        <taxon>Alphaproteobacteria</taxon>
        <taxon>Sphingomonadales</taxon>
        <taxon>Sphingomonadaceae</taxon>
        <taxon>Sphingomonas</taxon>
    </lineage>
</organism>
<keyword evidence="1 4" id="KW-0808">Transferase</keyword>
<keyword evidence="5" id="KW-1185">Reference proteome</keyword>
<dbReference type="GO" id="GO:0016747">
    <property type="term" value="F:acyltransferase activity, transferring groups other than amino-acyl groups"/>
    <property type="evidence" value="ECO:0007669"/>
    <property type="project" value="InterPro"/>
</dbReference>
<sequence>METRTASADDAEGMGQVLREIIEHTGRQRPHDASFVMGRYIADSTSIRCTVAVDGSGNIVGFQSLKKAVAGNPYDTPEGWGIIGTHISPKVHRQGVGKLLFSATREAARQAGLEKIDAYIGADNPSGLKYYNAMGFRTYRTPEGIVQKVCDL</sequence>
<evidence type="ECO:0000313" key="4">
    <source>
        <dbReference type="EMBL" id="RZF61016.1"/>
    </source>
</evidence>
<feature type="domain" description="N-acetyltransferase" evidence="3">
    <location>
        <begin position="1"/>
        <end position="152"/>
    </location>
</feature>
<keyword evidence="2" id="KW-0012">Acyltransferase</keyword>